<keyword evidence="7" id="KW-1185">Reference proteome</keyword>
<feature type="domain" description="Malonyl-CoA:ACP transacylase (MAT)" evidence="5">
    <location>
        <begin position="5"/>
        <end position="293"/>
    </location>
</feature>
<organism evidence="6 7">
    <name type="scientific">Lentzea roselyniae</name>
    <dbReference type="NCBI Taxonomy" id="531940"/>
    <lineage>
        <taxon>Bacteria</taxon>
        <taxon>Bacillati</taxon>
        <taxon>Actinomycetota</taxon>
        <taxon>Actinomycetes</taxon>
        <taxon>Pseudonocardiales</taxon>
        <taxon>Pseudonocardiaceae</taxon>
        <taxon>Lentzea</taxon>
    </lineage>
</organism>
<dbReference type="PANTHER" id="PTHR42681:SF1">
    <property type="entry name" value="MALONYL-COA-ACYL CARRIER PROTEIN TRANSACYLASE, MITOCHONDRIAL"/>
    <property type="match status" value="1"/>
</dbReference>
<reference evidence="7" key="1">
    <citation type="journal article" date="2019" name="Int. J. Syst. Evol. Microbiol.">
        <title>The Global Catalogue of Microorganisms (GCM) 10K type strain sequencing project: providing services to taxonomists for standard genome sequencing and annotation.</title>
        <authorList>
            <consortium name="The Broad Institute Genomics Platform"/>
            <consortium name="The Broad Institute Genome Sequencing Center for Infectious Disease"/>
            <person name="Wu L."/>
            <person name="Ma J."/>
        </authorList>
    </citation>
    <scope>NUCLEOTIDE SEQUENCE [LARGE SCALE GENOMIC DNA]</scope>
    <source>
        <strain evidence="7">JCM 17494</strain>
    </source>
</reference>
<evidence type="ECO:0000313" key="6">
    <source>
        <dbReference type="EMBL" id="GAA3653708.1"/>
    </source>
</evidence>
<dbReference type="EC" id="2.3.1.39" evidence="1"/>
<dbReference type="InterPro" id="IPR001227">
    <property type="entry name" value="Ac_transferase_dom_sf"/>
</dbReference>
<gene>
    <name evidence="6" type="ORF">GCM10022267_45000</name>
</gene>
<dbReference type="RefSeq" id="WP_170155292.1">
    <property type="nucleotide sequence ID" value="NZ_BAABBE010000012.1"/>
</dbReference>
<dbReference type="SUPFAM" id="SSF55048">
    <property type="entry name" value="Probable ACP-binding domain of malonyl-CoA ACP transacylase"/>
    <property type="match status" value="1"/>
</dbReference>
<dbReference type="Gene3D" id="3.30.70.250">
    <property type="entry name" value="Malonyl-CoA ACP transacylase, ACP-binding"/>
    <property type="match status" value="1"/>
</dbReference>
<comment type="caution">
    <text evidence="6">The sequence shown here is derived from an EMBL/GenBank/DDBJ whole genome shotgun (WGS) entry which is preliminary data.</text>
</comment>
<dbReference type="SUPFAM" id="SSF52151">
    <property type="entry name" value="FabD/lysophospholipase-like"/>
    <property type="match status" value="1"/>
</dbReference>
<dbReference type="InterPro" id="IPR050858">
    <property type="entry name" value="Mal-CoA-ACP_Trans/PKS_FabD"/>
</dbReference>
<keyword evidence="2" id="KW-0808">Transferase</keyword>
<dbReference type="Proteomes" id="UP001500711">
    <property type="component" value="Unassembled WGS sequence"/>
</dbReference>
<evidence type="ECO:0000256" key="2">
    <source>
        <dbReference type="ARBA" id="ARBA00022679"/>
    </source>
</evidence>
<comment type="catalytic activity">
    <reaction evidence="4">
        <text>holo-[ACP] + malonyl-CoA = malonyl-[ACP] + CoA</text>
        <dbReference type="Rhea" id="RHEA:41792"/>
        <dbReference type="Rhea" id="RHEA-COMP:9623"/>
        <dbReference type="Rhea" id="RHEA-COMP:9685"/>
        <dbReference type="ChEBI" id="CHEBI:57287"/>
        <dbReference type="ChEBI" id="CHEBI:57384"/>
        <dbReference type="ChEBI" id="CHEBI:64479"/>
        <dbReference type="ChEBI" id="CHEBI:78449"/>
        <dbReference type="EC" id="2.3.1.39"/>
    </reaction>
</comment>
<sequence>MIALLAPGQGSQTPGMLAPWLELEGTEKQVRTWSEITGLDLVRLGTTAEAEEIVDTAITQPLVVALALLAFGELRRRVELPAGVIVAGHSVGELAAASIAGVISADDAVALAAVRGAAMAEACALEPTGMAAVLGGDEQEVLARLEELGLVPANRNGAGQIVAAGPRPALDELAETPPGMAKVRKLAVAGAFHTKYMAPAEDAVRARAAEVTTHDPLMPLLSNKDGQAVTEGTEVLRRLVSQVTSPVRWDVCQATLVEKGVSGSVELPPAGALTGLAKRAMKGTATLALKTPDQLEKVAELFDTVGATQ</sequence>
<evidence type="ECO:0000256" key="1">
    <source>
        <dbReference type="ARBA" id="ARBA00013258"/>
    </source>
</evidence>
<evidence type="ECO:0000313" key="7">
    <source>
        <dbReference type="Proteomes" id="UP001500711"/>
    </source>
</evidence>
<dbReference type="InterPro" id="IPR016036">
    <property type="entry name" value="Malonyl_transacylase_ACP-bd"/>
</dbReference>
<evidence type="ECO:0000256" key="3">
    <source>
        <dbReference type="ARBA" id="ARBA00023315"/>
    </source>
</evidence>
<dbReference type="InterPro" id="IPR014043">
    <property type="entry name" value="Acyl_transferase_dom"/>
</dbReference>
<evidence type="ECO:0000259" key="5">
    <source>
        <dbReference type="SMART" id="SM00827"/>
    </source>
</evidence>
<accession>A0ABP7BBS1</accession>
<name>A0ABP7BBS1_9PSEU</name>
<dbReference type="EMBL" id="BAABBE010000012">
    <property type="protein sequence ID" value="GAA3653708.1"/>
    <property type="molecule type" value="Genomic_DNA"/>
</dbReference>
<protein>
    <recommendedName>
        <fullName evidence="1">[acyl-carrier-protein] S-malonyltransferase</fullName>
        <ecNumber evidence="1">2.3.1.39</ecNumber>
    </recommendedName>
</protein>
<dbReference type="InterPro" id="IPR016035">
    <property type="entry name" value="Acyl_Trfase/lysoPLipase"/>
</dbReference>
<dbReference type="PANTHER" id="PTHR42681">
    <property type="entry name" value="MALONYL-COA-ACYL CARRIER PROTEIN TRANSACYLASE, MITOCHONDRIAL"/>
    <property type="match status" value="1"/>
</dbReference>
<proteinExistence type="predicted"/>
<keyword evidence="3" id="KW-0012">Acyltransferase</keyword>
<dbReference type="Pfam" id="PF00698">
    <property type="entry name" value="Acyl_transf_1"/>
    <property type="match status" value="1"/>
</dbReference>
<evidence type="ECO:0000256" key="4">
    <source>
        <dbReference type="ARBA" id="ARBA00048462"/>
    </source>
</evidence>
<dbReference type="Gene3D" id="3.40.366.10">
    <property type="entry name" value="Malonyl-Coenzyme A Acyl Carrier Protein, domain 2"/>
    <property type="match status" value="1"/>
</dbReference>
<dbReference type="SMART" id="SM00827">
    <property type="entry name" value="PKS_AT"/>
    <property type="match status" value="1"/>
</dbReference>